<reference evidence="6" key="1">
    <citation type="journal article" date="2015" name="PLoS Negl. Trop. Dis.">
        <title>Deep Sequencing Analysis of the Ixodes ricinus Haemocytome.</title>
        <authorList>
            <person name="Kotsyfakis M."/>
            <person name="Kopacek P."/>
            <person name="Franta Z."/>
            <person name="Pedra J.H."/>
            <person name="Ribeiro J.M."/>
        </authorList>
    </citation>
    <scope>NUCLEOTIDE SEQUENCE</scope>
</reference>
<dbReference type="SUPFAM" id="SSF103473">
    <property type="entry name" value="MFS general substrate transporter"/>
    <property type="match status" value="1"/>
</dbReference>
<keyword evidence="2" id="KW-0812">Transmembrane</keyword>
<feature type="chain" id="PRO_5001866568" evidence="5">
    <location>
        <begin position="19"/>
        <end position="111"/>
    </location>
</feature>
<keyword evidence="3" id="KW-1133">Transmembrane helix</keyword>
<evidence type="ECO:0000313" key="6">
    <source>
        <dbReference type="EMBL" id="JAC92446.1"/>
    </source>
</evidence>
<feature type="signal peptide" evidence="5">
    <location>
        <begin position="1"/>
        <end position="18"/>
    </location>
</feature>
<evidence type="ECO:0000256" key="3">
    <source>
        <dbReference type="ARBA" id="ARBA00022989"/>
    </source>
</evidence>
<organism evidence="6">
    <name type="scientific">Ixodes ricinus</name>
    <name type="common">Common tick</name>
    <name type="synonym">Acarus ricinus</name>
    <dbReference type="NCBI Taxonomy" id="34613"/>
    <lineage>
        <taxon>Eukaryota</taxon>
        <taxon>Metazoa</taxon>
        <taxon>Ecdysozoa</taxon>
        <taxon>Arthropoda</taxon>
        <taxon>Chelicerata</taxon>
        <taxon>Arachnida</taxon>
        <taxon>Acari</taxon>
        <taxon>Parasitiformes</taxon>
        <taxon>Ixodida</taxon>
        <taxon>Ixodoidea</taxon>
        <taxon>Ixodidae</taxon>
        <taxon>Ixodinae</taxon>
        <taxon>Ixodes</taxon>
    </lineage>
</organism>
<dbReference type="AlphaFoldDB" id="A0A090X816"/>
<name>A0A090X816_IXORI</name>
<evidence type="ECO:0000256" key="5">
    <source>
        <dbReference type="SAM" id="SignalP"/>
    </source>
</evidence>
<dbReference type="EMBL" id="GBIH01002264">
    <property type="protein sequence ID" value="JAC92446.1"/>
    <property type="molecule type" value="mRNA"/>
</dbReference>
<keyword evidence="4" id="KW-0472">Membrane</keyword>
<accession>A0A090X816</accession>
<evidence type="ECO:0000256" key="2">
    <source>
        <dbReference type="ARBA" id="ARBA00022692"/>
    </source>
</evidence>
<evidence type="ECO:0000256" key="1">
    <source>
        <dbReference type="ARBA" id="ARBA00004141"/>
    </source>
</evidence>
<dbReference type="InterPro" id="IPR036259">
    <property type="entry name" value="MFS_trans_sf"/>
</dbReference>
<proteinExistence type="evidence at transcript level"/>
<protein>
    <submittedName>
        <fullName evidence="6">Putative secreted protein</fullName>
    </submittedName>
</protein>
<dbReference type="Gene3D" id="1.20.1250.20">
    <property type="entry name" value="MFS general substrate transporter like domains"/>
    <property type="match status" value="1"/>
</dbReference>
<sequence>MTCRFILVISAAVKWVYSMEVFPTAVRGFGVLCLRSPWGAIGGMVAPFMRDLGIHTHFSVPTLVMGAAGVTGATAACFLPETLGADLPDTFEEADKLGSKLREIELEESTK</sequence>
<comment type="subcellular location">
    <subcellularLocation>
        <location evidence="1">Membrane</location>
        <topology evidence="1">Multi-pass membrane protein</topology>
    </subcellularLocation>
</comment>
<keyword evidence="5" id="KW-0732">Signal</keyword>
<dbReference type="PANTHER" id="PTHR24064">
    <property type="entry name" value="SOLUTE CARRIER FAMILY 22 MEMBER"/>
    <property type="match status" value="1"/>
</dbReference>
<evidence type="ECO:0000256" key="4">
    <source>
        <dbReference type="ARBA" id="ARBA00023136"/>
    </source>
</evidence>
<dbReference type="GO" id="GO:0016020">
    <property type="term" value="C:membrane"/>
    <property type="evidence" value="ECO:0007669"/>
    <property type="project" value="UniProtKB-SubCell"/>
</dbReference>